<dbReference type="InterPro" id="IPR016155">
    <property type="entry name" value="Mopterin_synth/thiamin_S_b"/>
</dbReference>
<reference evidence="1 2" key="2">
    <citation type="journal article" date="2019" name="BMC Genomics">
        <title>The Anaplasma ovis genome reveals a high proportion of pseudogenes.</title>
        <authorList>
            <person name="Liu Z."/>
            <person name="Peasley A.M."/>
            <person name="Yang J."/>
            <person name="Li Y."/>
            <person name="Guan G."/>
            <person name="Luo J."/>
            <person name="Yin H."/>
            <person name="Brayton K.A."/>
        </authorList>
    </citation>
    <scope>NUCLEOTIDE SEQUENCE [LARGE SCALE GENOMIC DNA]</scope>
    <source>
        <strain evidence="1 2">Haibei</strain>
    </source>
</reference>
<protein>
    <submittedName>
        <fullName evidence="1">Thiamine biosynthesis protein ThiS</fullName>
    </submittedName>
</protein>
<dbReference type="EMBL" id="CP015994">
    <property type="protein sequence ID" value="ASI48264.1"/>
    <property type="molecule type" value="Genomic_DNA"/>
</dbReference>
<dbReference type="Proteomes" id="UP000259762">
    <property type="component" value="Chromosome"/>
</dbReference>
<evidence type="ECO:0000313" key="1">
    <source>
        <dbReference type="EMBL" id="ASI48264.1"/>
    </source>
</evidence>
<dbReference type="InterPro" id="IPR012675">
    <property type="entry name" value="Beta-grasp_dom_sf"/>
</dbReference>
<proteinExistence type="predicted"/>
<reference evidence="2" key="1">
    <citation type="submission" date="2018-06" db="EMBL/GenBank/DDBJ databases">
        <title>The Anaplasma ovis genome reveals a high proportion of pseudogenes.</title>
        <authorList>
            <person name="Liu Z."/>
            <person name="Peasley A.M."/>
            <person name="Yang J."/>
            <person name="Li Y."/>
            <person name="Guan G."/>
            <person name="Luo J."/>
            <person name="Yin H."/>
            <person name="Brayton K.A."/>
        </authorList>
    </citation>
    <scope>NUCLEOTIDE SEQUENCE [LARGE SCALE GENOMIC DNA]</scope>
    <source>
        <strain evidence="2">Haibei</strain>
    </source>
</reference>
<dbReference type="AlphaFoldDB" id="A0A2Z2LCS6"/>
<dbReference type="InterPro" id="IPR003749">
    <property type="entry name" value="ThiS/MoaD-like"/>
</dbReference>
<dbReference type="InterPro" id="IPR010035">
    <property type="entry name" value="Thi_S"/>
</dbReference>
<dbReference type="PANTHER" id="PTHR34472">
    <property type="entry name" value="SULFUR CARRIER PROTEIN THIS"/>
    <property type="match status" value="1"/>
</dbReference>
<accession>A0A2Z2LCS6</accession>
<dbReference type="SUPFAM" id="SSF54285">
    <property type="entry name" value="MoaD/ThiS"/>
    <property type="match status" value="1"/>
</dbReference>
<name>A0A2Z2LCS6_9RICK</name>
<dbReference type="Gene3D" id="3.10.20.30">
    <property type="match status" value="1"/>
</dbReference>
<keyword evidence="2" id="KW-1185">Reference proteome</keyword>
<organism evidence="1 2">
    <name type="scientific">Anaplasma ovis str. Haibei</name>
    <dbReference type="NCBI Taxonomy" id="1248439"/>
    <lineage>
        <taxon>Bacteria</taxon>
        <taxon>Pseudomonadati</taxon>
        <taxon>Pseudomonadota</taxon>
        <taxon>Alphaproteobacteria</taxon>
        <taxon>Rickettsiales</taxon>
        <taxon>Anaplasmataceae</taxon>
        <taxon>Anaplasma</taxon>
    </lineage>
</organism>
<sequence>MKDVIDIKINGEKREIPAGSSLQHAVKEYECSAPFAVTVNNVLVTKAQYSEYALRSGDVVDIVYPMQGG</sequence>
<dbReference type="Pfam" id="PF02597">
    <property type="entry name" value="ThiS"/>
    <property type="match status" value="1"/>
</dbReference>
<dbReference type="KEGG" id="aoh:AOV_03950"/>
<dbReference type="OrthoDB" id="197113at2"/>
<dbReference type="PANTHER" id="PTHR34472:SF1">
    <property type="entry name" value="SULFUR CARRIER PROTEIN THIS"/>
    <property type="match status" value="1"/>
</dbReference>
<dbReference type="NCBIfam" id="TIGR01683">
    <property type="entry name" value="thiS"/>
    <property type="match status" value="1"/>
</dbReference>
<dbReference type="CDD" id="cd00565">
    <property type="entry name" value="Ubl_ThiS"/>
    <property type="match status" value="1"/>
</dbReference>
<evidence type="ECO:0000313" key="2">
    <source>
        <dbReference type="Proteomes" id="UP000259762"/>
    </source>
</evidence>
<gene>
    <name evidence="1" type="ORF">AOV_03950</name>
</gene>